<gene>
    <name evidence="20" type="ORF">HCZ30_13275</name>
</gene>
<comment type="catalytic activity">
    <reaction evidence="1 18">
        <text>a 1,2-diacyl-sn-glycero-3-phosphate + CTP + H(+) = a CDP-1,2-diacyl-sn-glycerol + diphosphate</text>
        <dbReference type="Rhea" id="RHEA:16229"/>
        <dbReference type="ChEBI" id="CHEBI:15378"/>
        <dbReference type="ChEBI" id="CHEBI:33019"/>
        <dbReference type="ChEBI" id="CHEBI:37563"/>
        <dbReference type="ChEBI" id="CHEBI:58332"/>
        <dbReference type="ChEBI" id="CHEBI:58608"/>
        <dbReference type="EC" id="2.7.7.41"/>
    </reaction>
</comment>
<dbReference type="Proteomes" id="UP000709466">
    <property type="component" value="Unassembled WGS sequence"/>
</dbReference>
<accession>A0ABX0VZZ5</accession>
<evidence type="ECO:0000256" key="3">
    <source>
        <dbReference type="ARBA" id="ARBA00005119"/>
    </source>
</evidence>
<feature type="transmembrane region" description="Helical" evidence="19">
    <location>
        <begin position="20"/>
        <end position="53"/>
    </location>
</feature>
<evidence type="ECO:0000256" key="19">
    <source>
        <dbReference type="SAM" id="Phobius"/>
    </source>
</evidence>
<dbReference type="PROSITE" id="PS01315">
    <property type="entry name" value="CDS"/>
    <property type="match status" value="1"/>
</dbReference>
<keyword evidence="11 18" id="KW-0812">Transmembrane</keyword>
<evidence type="ECO:0000313" key="21">
    <source>
        <dbReference type="Proteomes" id="UP000709466"/>
    </source>
</evidence>
<evidence type="ECO:0000256" key="9">
    <source>
        <dbReference type="ARBA" id="ARBA00022516"/>
    </source>
</evidence>
<evidence type="ECO:0000256" key="1">
    <source>
        <dbReference type="ARBA" id="ARBA00001698"/>
    </source>
</evidence>
<evidence type="ECO:0000256" key="6">
    <source>
        <dbReference type="ARBA" id="ARBA00012487"/>
    </source>
</evidence>
<evidence type="ECO:0000256" key="12">
    <source>
        <dbReference type="ARBA" id="ARBA00022695"/>
    </source>
</evidence>
<comment type="caution">
    <text evidence="20">The sequence shown here is derived from an EMBL/GenBank/DDBJ whole genome shotgun (WGS) entry which is preliminary data.</text>
</comment>
<keyword evidence="8" id="KW-1003">Cell membrane</keyword>
<organism evidence="20 21">
    <name type="scientific">Marivivens donghaensis</name>
    <dbReference type="NCBI Taxonomy" id="1699413"/>
    <lineage>
        <taxon>Bacteria</taxon>
        <taxon>Pseudomonadati</taxon>
        <taxon>Pseudomonadota</taxon>
        <taxon>Alphaproteobacteria</taxon>
        <taxon>Rhodobacterales</taxon>
        <taxon>Paracoccaceae</taxon>
        <taxon>Marivivens group</taxon>
        <taxon>Marivivens</taxon>
    </lineage>
</organism>
<dbReference type="EC" id="2.7.7.41" evidence="6 18"/>
<keyword evidence="13 19" id="KW-1133">Transmembrane helix</keyword>
<comment type="similarity">
    <text evidence="5 18">Belongs to the CDS family.</text>
</comment>
<evidence type="ECO:0000256" key="18">
    <source>
        <dbReference type="RuleBase" id="RU003938"/>
    </source>
</evidence>
<evidence type="ECO:0000256" key="4">
    <source>
        <dbReference type="ARBA" id="ARBA00005189"/>
    </source>
</evidence>
<keyword evidence="12 18" id="KW-0548">Nucleotidyltransferase</keyword>
<feature type="transmembrane region" description="Helical" evidence="19">
    <location>
        <begin position="132"/>
        <end position="149"/>
    </location>
</feature>
<evidence type="ECO:0000313" key="20">
    <source>
        <dbReference type="EMBL" id="NIY73399.1"/>
    </source>
</evidence>
<dbReference type="EMBL" id="JAATOP010000009">
    <property type="protein sequence ID" value="NIY73399.1"/>
    <property type="molecule type" value="Genomic_DNA"/>
</dbReference>
<keyword evidence="15 19" id="KW-0472">Membrane</keyword>
<evidence type="ECO:0000256" key="10">
    <source>
        <dbReference type="ARBA" id="ARBA00022679"/>
    </source>
</evidence>
<comment type="subcellular location">
    <subcellularLocation>
        <location evidence="2">Cell membrane</location>
        <topology evidence="2">Multi-pass membrane protein</topology>
    </subcellularLocation>
</comment>
<protein>
    <recommendedName>
        <fullName evidence="7 18">Phosphatidate cytidylyltransferase</fullName>
        <ecNumber evidence="6 18">2.7.7.41</ecNumber>
    </recommendedName>
</protein>
<keyword evidence="16" id="KW-0594">Phospholipid biosynthesis</keyword>
<proteinExistence type="inferred from homology"/>
<evidence type="ECO:0000256" key="5">
    <source>
        <dbReference type="ARBA" id="ARBA00010185"/>
    </source>
</evidence>
<evidence type="ECO:0000256" key="16">
    <source>
        <dbReference type="ARBA" id="ARBA00023209"/>
    </source>
</evidence>
<name>A0ABX0VZZ5_9RHOB</name>
<keyword evidence="10 18" id="KW-0808">Transferase</keyword>
<keyword evidence="17" id="KW-1208">Phospholipid metabolism</keyword>
<dbReference type="GO" id="GO:0016779">
    <property type="term" value="F:nucleotidyltransferase activity"/>
    <property type="evidence" value="ECO:0007669"/>
    <property type="project" value="UniProtKB-KW"/>
</dbReference>
<feature type="transmembrane region" description="Helical" evidence="19">
    <location>
        <begin position="106"/>
        <end position="126"/>
    </location>
</feature>
<comment type="pathway">
    <text evidence="4">Lipid metabolism.</text>
</comment>
<evidence type="ECO:0000256" key="11">
    <source>
        <dbReference type="ARBA" id="ARBA00022692"/>
    </source>
</evidence>
<evidence type="ECO:0000256" key="7">
    <source>
        <dbReference type="ARBA" id="ARBA00019373"/>
    </source>
</evidence>
<dbReference type="RefSeq" id="WP_167638784.1">
    <property type="nucleotide sequence ID" value="NZ_JAATOP010000009.1"/>
</dbReference>
<comment type="pathway">
    <text evidence="3 18">Phospholipid metabolism; CDP-diacylglycerol biosynthesis; CDP-diacylglycerol from sn-glycerol 3-phosphate: step 3/3.</text>
</comment>
<evidence type="ECO:0000256" key="14">
    <source>
        <dbReference type="ARBA" id="ARBA00023098"/>
    </source>
</evidence>
<dbReference type="PANTHER" id="PTHR46382:SF1">
    <property type="entry name" value="PHOSPHATIDATE CYTIDYLYLTRANSFERASE"/>
    <property type="match status" value="1"/>
</dbReference>
<keyword evidence="21" id="KW-1185">Reference proteome</keyword>
<keyword evidence="9" id="KW-0444">Lipid biosynthesis</keyword>
<sequence length="267" mass="28693">MRERVKNKWRDLGPRVTSGIVLAIIGGGALVLGHFVFLLFISICAGLMIWEIYRMGHPLANLRAKAFGVVGGITVFLCVLIPFGAEGVIFALLAAAIFATIKRDRLWLSLYAFGVLCACGAIWMLRELSLPYTLWLVLVVVMSDILGYFVGKSLGGPKFWPAISPKKTWSGTIGGWIGAAVIGWAFSQGSFVAVIVLMFTSVFMAFAGQLGDIAESALKRRAGVKDSSALIPGHGGLLDRFDALMAAALVLAAYVVIMEPFITSKGY</sequence>
<evidence type="ECO:0000256" key="17">
    <source>
        <dbReference type="ARBA" id="ARBA00023264"/>
    </source>
</evidence>
<dbReference type="PANTHER" id="PTHR46382">
    <property type="entry name" value="PHOSPHATIDATE CYTIDYLYLTRANSFERASE"/>
    <property type="match status" value="1"/>
</dbReference>
<evidence type="ECO:0000256" key="13">
    <source>
        <dbReference type="ARBA" id="ARBA00022989"/>
    </source>
</evidence>
<dbReference type="InterPro" id="IPR000374">
    <property type="entry name" value="PC_trans"/>
</dbReference>
<keyword evidence="14" id="KW-0443">Lipid metabolism</keyword>
<evidence type="ECO:0000256" key="15">
    <source>
        <dbReference type="ARBA" id="ARBA00023136"/>
    </source>
</evidence>
<evidence type="ECO:0000256" key="2">
    <source>
        <dbReference type="ARBA" id="ARBA00004651"/>
    </source>
</evidence>
<feature type="transmembrane region" description="Helical" evidence="19">
    <location>
        <begin position="73"/>
        <end position="99"/>
    </location>
</feature>
<dbReference type="Pfam" id="PF01148">
    <property type="entry name" value="CTP_transf_1"/>
    <property type="match status" value="1"/>
</dbReference>
<reference evidence="20 21" key="1">
    <citation type="submission" date="2020-03" db="EMBL/GenBank/DDBJ databases">
        <title>Bacterial isolates of synthetic phycosphere.</title>
        <authorList>
            <person name="Fu H."/>
            <person name="Moran M.A."/>
        </authorList>
    </citation>
    <scope>NUCLEOTIDE SEQUENCE [LARGE SCALE GENOMIC DNA]</scope>
    <source>
        <strain evidence="20 21">HF1</strain>
    </source>
</reference>
<evidence type="ECO:0000256" key="8">
    <source>
        <dbReference type="ARBA" id="ARBA00022475"/>
    </source>
</evidence>
<feature type="transmembrane region" description="Helical" evidence="19">
    <location>
        <begin position="243"/>
        <end position="262"/>
    </location>
</feature>